<evidence type="ECO:0000313" key="5">
    <source>
        <dbReference type="Proteomes" id="UP000198418"/>
    </source>
</evidence>
<feature type="chain" id="PRO_5012600685" evidence="3">
    <location>
        <begin position="24"/>
        <end position="201"/>
    </location>
</feature>
<gene>
    <name evidence="4" type="ORF">SAMN06265338_1039</name>
</gene>
<proteinExistence type="predicted"/>
<keyword evidence="2" id="KW-0812">Transmembrane</keyword>
<keyword evidence="2" id="KW-0472">Membrane</keyword>
<protein>
    <submittedName>
        <fullName evidence="4">Nickel transport protein</fullName>
    </submittedName>
</protein>
<dbReference type="Gene3D" id="2.60.40.10">
    <property type="entry name" value="Immunoglobulins"/>
    <property type="match status" value="1"/>
</dbReference>
<feature type="transmembrane region" description="Helical" evidence="2">
    <location>
        <begin position="170"/>
        <end position="189"/>
    </location>
</feature>
<name>A0A212R7Q0_RHOAC</name>
<reference evidence="5" key="1">
    <citation type="submission" date="2017-06" db="EMBL/GenBank/DDBJ databases">
        <authorList>
            <person name="Varghese N."/>
            <person name="Submissions S."/>
        </authorList>
    </citation>
    <scope>NUCLEOTIDE SEQUENCE [LARGE SCALE GENOMIC DNA]</scope>
    <source>
        <strain evidence="5">DSM 137</strain>
    </source>
</reference>
<feature type="signal peptide" evidence="3">
    <location>
        <begin position="1"/>
        <end position="23"/>
    </location>
</feature>
<evidence type="ECO:0000256" key="1">
    <source>
        <dbReference type="SAM" id="MobiDB-lite"/>
    </source>
</evidence>
<keyword evidence="3" id="KW-0732">Signal</keyword>
<dbReference type="RefSeq" id="WP_088520152.1">
    <property type="nucleotide sequence ID" value="NZ_FYDG01000003.1"/>
</dbReference>
<feature type="compositionally biased region" description="Pro residues" evidence="1">
    <location>
        <begin position="111"/>
        <end position="123"/>
    </location>
</feature>
<keyword evidence="2" id="KW-1133">Transmembrane helix</keyword>
<evidence type="ECO:0000256" key="3">
    <source>
        <dbReference type="SAM" id="SignalP"/>
    </source>
</evidence>
<feature type="region of interest" description="Disordered" evidence="1">
    <location>
        <begin position="106"/>
        <end position="127"/>
    </location>
</feature>
<dbReference type="Proteomes" id="UP000198418">
    <property type="component" value="Unassembled WGS sequence"/>
</dbReference>
<dbReference type="EMBL" id="FYDG01000003">
    <property type="protein sequence ID" value="SNB68177.1"/>
    <property type="molecule type" value="Genomic_DNA"/>
</dbReference>
<accession>A0A212R7Q0</accession>
<keyword evidence="5" id="KW-1185">Reference proteome</keyword>
<dbReference type="OrthoDB" id="8447011at2"/>
<sequence length="201" mass="21032">MSAPRLLPLALLLTLGLTTSASAHRLKLFLTVEDGALGGYAFFIGGGRPSGADVIVKQSGREVYRGKTDDHGDFRWKPPAPADYSVTIDAGDGHWAEAAVTADRLGGAEAPSPPVETAPPPQAAPACAPTDAAAQAKLIEAQVDRAVARQLRPLLEAYDQAEGRVRFNDVMGGIGMIVGLAGAGLWASARRQKRRDDGHGD</sequence>
<dbReference type="SUPFAM" id="SSF49478">
    <property type="entry name" value="Cna protein B-type domain"/>
    <property type="match status" value="1"/>
</dbReference>
<evidence type="ECO:0000313" key="4">
    <source>
        <dbReference type="EMBL" id="SNB68177.1"/>
    </source>
</evidence>
<dbReference type="AlphaFoldDB" id="A0A212R7Q0"/>
<dbReference type="InterPro" id="IPR013783">
    <property type="entry name" value="Ig-like_fold"/>
</dbReference>
<evidence type="ECO:0000256" key="2">
    <source>
        <dbReference type="SAM" id="Phobius"/>
    </source>
</evidence>
<organism evidence="4 5">
    <name type="scientific">Rhodoblastus acidophilus</name>
    <name type="common">Rhodopseudomonas acidophila</name>
    <dbReference type="NCBI Taxonomy" id="1074"/>
    <lineage>
        <taxon>Bacteria</taxon>
        <taxon>Pseudomonadati</taxon>
        <taxon>Pseudomonadota</taxon>
        <taxon>Alphaproteobacteria</taxon>
        <taxon>Hyphomicrobiales</taxon>
        <taxon>Rhodoblastaceae</taxon>
        <taxon>Rhodoblastus</taxon>
    </lineage>
</organism>